<accession>A0ACB7P8D0</accession>
<organism evidence="1 2">
    <name type="scientific">Chaetomium tenue</name>
    <dbReference type="NCBI Taxonomy" id="1854479"/>
    <lineage>
        <taxon>Eukaryota</taxon>
        <taxon>Fungi</taxon>
        <taxon>Dikarya</taxon>
        <taxon>Ascomycota</taxon>
        <taxon>Pezizomycotina</taxon>
        <taxon>Sordariomycetes</taxon>
        <taxon>Sordariomycetidae</taxon>
        <taxon>Sordariales</taxon>
        <taxon>Chaetomiaceae</taxon>
        <taxon>Chaetomium</taxon>
    </lineage>
</organism>
<keyword evidence="2" id="KW-1185">Reference proteome</keyword>
<gene>
    <name evidence="1" type="ORF">F5144DRAFT_650516</name>
</gene>
<name>A0ACB7P8D0_9PEZI</name>
<evidence type="ECO:0000313" key="2">
    <source>
        <dbReference type="Proteomes" id="UP000724584"/>
    </source>
</evidence>
<protein>
    <submittedName>
        <fullName evidence="1">Uncharacterized protein</fullName>
    </submittedName>
</protein>
<sequence length="390" mass="43145">MDKMQCQLRQRFAAVKSLCGSGHDGKELSIDDLRIDDSSIDDPDQLDFTIGLDEKAIYTTPICPPSNHHASSFHVQELLEAAKEFKSAADKSLDIDLQKPGTASKYKAFEVFLFRHALSYHDPAAKCSAHNCVVDDCPMGCTWGGWIYELVEPELNDQVVDAVRTGVPQKVYTALRDSGNRIVKSLLFFERLDHQATSSLAATLDLETLLYFWDLLNDIGLNEYVFFESGFQRQLSLSFANETLTAILERPGDAAALVYLHVHLTFVLAIAENDGIPSLGSGHPWAQIAATLNAVNVQSGRNLHTRFMGRKMVYRSLPEDTWIRGFSWVEKEYSAMLVGSGMGMDEVDCHRISERCSTLQFGHGEFSVAAGYISDVFEAVAFGLGAAVQG</sequence>
<reference evidence="1 2" key="1">
    <citation type="journal article" date="2021" name="Nat. Commun.">
        <title>Genetic determinants of endophytism in the Arabidopsis root mycobiome.</title>
        <authorList>
            <person name="Mesny F."/>
            <person name="Miyauchi S."/>
            <person name="Thiergart T."/>
            <person name="Pickel B."/>
            <person name="Atanasova L."/>
            <person name="Karlsson M."/>
            <person name="Huettel B."/>
            <person name="Barry K.W."/>
            <person name="Haridas S."/>
            <person name="Chen C."/>
            <person name="Bauer D."/>
            <person name="Andreopoulos W."/>
            <person name="Pangilinan J."/>
            <person name="LaButti K."/>
            <person name="Riley R."/>
            <person name="Lipzen A."/>
            <person name="Clum A."/>
            <person name="Drula E."/>
            <person name="Henrissat B."/>
            <person name="Kohler A."/>
            <person name="Grigoriev I.V."/>
            <person name="Martin F.M."/>
            <person name="Hacquard S."/>
        </authorList>
    </citation>
    <scope>NUCLEOTIDE SEQUENCE [LARGE SCALE GENOMIC DNA]</scope>
    <source>
        <strain evidence="1 2">MPI-SDFR-AT-0079</strain>
    </source>
</reference>
<proteinExistence type="predicted"/>
<evidence type="ECO:0000313" key="1">
    <source>
        <dbReference type="EMBL" id="KAH6632461.1"/>
    </source>
</evidence>
<comment type="caution">
    <text evidence="1">The sequence shown here is derived from an EMBL/GenBank/DDBJ whole genome shotgun (WGS) entry which is preliminary data.</text>
</comment>
<dbReference type="Proteomes" id="UP000724584">
    <property type="component" value="Unassembled WGS sequence"/>
</dbReference>
<dbReference type="EMBL" id="JAGIZQ010000004">
    <property type="protein sequence ID" value="KAH6632461.1"/>
    <property type="molecule type" value="Genomic_DNA"/>
</dbReference>